<evidence type="ECO:0000313" key="1">
    <source>
        <dbReference type="EMBL" id="SAL86862.1"/>
    </source>
</evidence>
<gene>
    <name evidence="1" type="ORF">AWB68_08180</name>
</gene>
<reference evidence="1" key="1">
    <citation type="submission" date="2016-01" db="EMBL/GenBank/DDBJ databases">
        <authorList>
            <person name="Peeters C."/>
        </authorList>
    </citation>
    <scope>NUCLEOTIDE SEQUENCE [LARGE SCALE GENOMIC DNA]</scope>
    <source>
        <strain evidence="1">LMG 22940</strain>
    </source>
</reference>
<evidence type="ECO:0000313" key="2">
    <source>
        <dbReference type="Proteomes" id="UP000054770"/>
    </source>
</evidence>
<proteinExistence type="predicted"/>
<comment type="caution">
    <text evidence="1">The sequence shown here is derived from an EMBL/GenBank/DDBJ whole genome shotgun (WGS) entry which is preliminary data.</text>
</comment>
<protein>
    <submittedName>
        <fullName evidence="1">Uncharacterized protein</fullName>
    </submittedName>
</protein>
<sequence length="218" mass="24549">MSLLVNLDGVRHAYRLCFVRTPWAFFTRVPLDQQWGEYWERAPYQESAGDPYDDAPDQILKVAFDGPLFTPDAGRDGHIRSVLDINAGQTPWLRTESYAGGLPLHIMADVTLESFAISVELRVGASMFPWVGGFLPPRSRRRSAVHDLPERARDSWKAVLRRFRFFGGHVVRLSSAFPRDKDTCGEARASAGEVSSTSLKRMRVRLISLVPLLAVHLL</sequence>
<keyword evidence="2" id="KW-1185">Reference proteome</keyword>
<dbReference type="Proteomes" id="UP000054770">
    <property type="component" value="Unassembled WGS sequence"/>
</dbReference>
<dbReference type="AlphaFoldDB" id="A0A158L0I4"/>
<organism evidence="1 2">
    <name type="scientific">Caballeronia choica</name>
    <dbReference type="NCBI Taxonomy" id="326476"/>
    <lineage>
        <taxon>Bacteria</taxon>
        <taxon>Pseudomonadati</taxon>
        <taxon>Pseudomonadota</taxon>
        <taxon>Betaproteobacteria</taxon>
        <taxon>Burkholderiales</taxon>
        <taxon>Burkholderiaceae</taxon>
        <taxon>Caballeronia</taxon>
    </lineage>
</organism>
<dbReference type="EMBL" id="FCON02000248">
    <property type="protein sequence ID" value="SAL86862.1"/>
    <property type="molecule type" value="Genomic_DNA"/>
</dbReference>
<name>A0A158L0I4_9BURK</name>
<accession>A0A158L0I4</accession>